<gene>
    <name evidence="2" type="ORF">ACFFRH_37105</name>
</gene>
<dbReference type="Gene3D" id="3.30.1360.120">
    <property type="entry name" value="Probable tRNA modification gtpase trme, domain 1"/>
    <property type="match status" value="1"/>
</dbReference>
<dbReference type="EMBL" id="JBHMBS010000030">
    <property type="protein sequence ID" value="MFB9681128.1"/>
    <property type="molecule type" value="Genomic_DNA"/>
</dbReference>
<evidence type="ECO:0000313" key="3">
    <source>
        <dbReference type="Proteomes" id="UP001589610"/>
    </source>
</evidence>
<name>A0ABV5TPS5_9ACTN</name>
<dbReference type="Proteomes" id="UP001589610">
    <property type="component" value="Unassembled WGS sequence"/>
</dbReference>
<dbReference type="InterPro" id="IPR027266">
    <property type="entry name" value="TrmE/GcvT-like"/>
</dbReference>
<proteinExistence type="predicted"/>
<dbReference type="SUPFAM" id="SSF103025">
    <property type="entry name" value="Folate-binding domain"/>
    <property type="match status" value="1"/>
</dbReference>
<feature type="region of interest" description="Disordered" evidence="1">
    <location>
        <begin position="43"/>
        <end position="62"/>
    </location>
</feature>
<evidence type="ECO:0000313" key="2">
    <source>
        <dbReference type="EMBL" id="MFB9681128.1"/>
    </source>
</evidence>
<sequence length="184" mass="19007">MSGPDLRVAELPFLTQIDLRVEPGSDTAAAIALALGVPLPTEPGTSASTAGDVPPSSTSASGRQVLWLGPDEWLVVGPPGDTGLEGRLRAAAGTGHAAVTDVSAQRTVLLVTGPKARDLLSHGCALDLHPRVFGPGRCAQTMLARAQVVLTAREDDGFHIFVRSSFADYLAAWLLDAAGEYLGG</sequence>
<dbReference type="Pfam" id="PF04268">
    <property type="entry name" value="SoxG"/>
    <property type="match status" value="1"/>
</dbReference>
<dbReference type="RefSeq" id="WP_344746532.1">
    <property type="nucleotide sequence ID" value="NZ_BAAAWW010000097.1"/>
</dbReference>
<protein>
    <submittedName>
        <fullName evidence="2">Sarcosine oxidase subunit gamma</fullName>
    </submittedName>
</protein>
<reference evidence="2 3" key="1">
    <citation type="submission" date="2024-09" db="EMBL/GenBank/DDBJ databases">
        <authorList>
            <person name="Sun Q."/>
            <person name="Mori K."/>
        </authorList>
    </citation>
    <scope>NUCLEOTIDE SEQUENCE [LARGE SCALE GENOMIC DNA]</scope>
    <source>
        <strain evidence="2 3">JCM 3028</strain>
    </source>
</reference>
<comment type="caution">
    <text evidence="2">The sequence shown here is derived from an EMBL/GenBank/DDBJ whole genome shotgun (WGS) entry which is preliminary data.</text>
</comment>
<keyword evidence="3" id="KW-1185">Reference proteome</keyword>
<accession>A0ABV5TPS5</accession>
<dbReference type="Gene3D" id="3.30.70.1520">
    <property type="entry name" value="Heterotetrameric sarcosine oxidase"/>
    <property type="match status" value="1"/>
</dbReference>
<dbReference type="InterPro" id="IPR007375">
    <property type="entry name" value="SoxG"/>
</dbReference>
<evidence type="ECO:0000256" key="1">
    <source>
        <dbReference type="SAM" id="MobiDB-lite"/>
    </source>
</evidence>
<organism evidence="2 3">
    <name type="scientific">Streptosporangium vulgare</name>
    <dbReference type="NCBI Taxonomy" id="46190"/>
    <lineage>
        <taxon>Bacteria</taxon>
        <taxon>Bacillati</taxon>
        <taxon>Actinomycetota</taxon>
        <taxon>Actinomycetes</taxon>
        <taxon>Streptosporangiales</taxon>
        <taxon>Streptosporangiaceae</taxon>
        <taxon>Streptosporangium</taxon>
    </lineage>
</organism>